<dbReference type="Proteomes" id="UP000321746">
    <property type="component" value="Unassembled WGS sequence"/>
</dbReference>
<sequence>MNIIVKHTIPSDAPSISPDLSAVIDVMQSGCALTARELTPSRVLEAREIVASGARMTEAAGPLIVSAWLKKLAPLVRNAPSSSAEASGYARMATEICGDLPAGAFTEEGRKAWVRQGEKGTWWPSIAELYAHLNRFGEPLRRQVIGARRIVEMAQRKPGAPSRQKPTDEEKAAVRAGLDELHAERRAREEDERKIREHGAWMPDDCTGLTGVALSEGLRRHLPELSGDRLEVTRRRIEAIEAATTMAAALLGSVPSVGQPGSVCDVMHTCCEDA</sequence>
<comment type="caution">
    <text evidence="1">The sequence shown here is derived from an EMBL/GenBank/DDBJ whole genome shotgun (WGS) entry which is preliminary data.</text>
</comment>
<proteinExistence type="predicted"/>
<protein>
    <submittedName>
        <fullName evidence="1">Uncharacterized protein</fullName>
    </submittedName>
</protein>
<dbReference type="AlphaFoldDB" id="A0A511XJQ1"/>
<dbReference type="EMBL" id="BJYG01000017">
    <property type="protein sequence ID" value="GEN63166.1"/>
    <property type="molecule type" value="Genomic_DNA"/>
</dbReference>
<organism evidence="1 2">
    <name type="scientific">Acetobacter oeni</name>
    <dbReference type="NCBI Taxonomy" id="304077"/>
    <lineage>
        <taxon>Bacteria</taxon>
        <taxon>Pseudomonadati</taxon>
        <taxon>Pseudomonadota</taxon>
        <taxon>Alphaproteobacteria</taxon>
        <taxon>Acetobacterales</taxon>
        <taxon>Acetobacteraceae</taxon>
        <taxon>Acetobacter</taxon>
    </lineage>
</organism>
<name>A0A511XJQ1_9PROT</name>
<dbReference type="OrthoDB" id="7219931at2"/>
<dbReference type="RefSeq" id="WP_146887485.1">
    <property type="nucleotide sequence ID" value="NZ_BJYG01000017.1"/>
</dbReference>
<accession>A0A511XJQ1</accession>
<evidence type="ECO:0000313" key="2">
    <source>
        <dbReference type="Proteomes" id="UP000321746"/>
    </source>
</evidence>
<keyword evidence="2" id="KW-1185">Reference proteome</keyword>
<evidence type="ECO:0000313" key="1">
    <source>
        <dbReference type="EMBL" id="GEN63166.1"/>
    </source>
</evidence>
<reference evidence="1 2" key="1">
    <citation type="submission" date="2019-07" db="EMBL/GenBank/DDBJ databases">
        <title>Whole genome shotgun sequence of Acetobacter oeni NBRC 105207.</title>
        <authorList>
            <person name="Hosoyama A."/>
            <person name="Uohara A."/>
            <person name="Ohji S."/>
            <person name="Ichikawa N."/>
        </authorList>
    </citation>
    <scope>NUCLEOTIDE SEQUENCE [LARGE SCALE GENOMIC DNA]</scope>
    <source>
        <strain evidence="1 2">NBRC 105207</strain>
    </source>
</reference>
<gene>
    <name evidence="1" type="ORF">AOE01nite_13900</name>
</gene>